<reference evidence="3 4" key="1">
    <citation type="submission" date="2016-11" db="EMBL/GenBank/DDBJ databases">
        <authorList>
            <person name="Jaros S."/>
            <person name="Januszkiewicz K."/>
            <person name="Wedrychowicz H."/>
        </authorList>
    </citation>
    <scope>NUCLEOTIDE SEQUENCE [LARGE SCALE GENOMIC DNA]</scope>
    <source>
        <strain evidence="3 4">ATCC 23634</strain>
    </source>
</reference>
<dbReference type="GO" id="GO:0016829">
    <property type="term" value="F:lyase activity"/>
    <property type="evidence" value="ECO:0007669"/>
    <property type="project" value="UniProtKB-KW"/>
</dbReference>
<dbReference type="InterPro" id="IPR029065">
    <property type="entry name" value="Enolase_C-like"/>
</dbReference>
<dbReference type="STRING" id="665118.SAMN02983003_2830"/>
<dbReference type="SUPFAM" id="SSF51604">
    <property type="entry name" value="Enolase C-terminal domain-like"/>
    <property type="match status" value="1"/>
</dbReference>
<dbReference type="SUPFAM" id="SSF54826">
    <property type="entry name" value="Enolase N-terminal domain-like"/>
    <property type="match status" value="1"/>
</dbReference>
<dbReference type="PROSITE" id="PS00908">
    <property type="entry name" value="MR_MLE_1"/>
    <property type="match status" value="1"/>
</dbReference>
<dbReference type="SFLD" id="SFLDS00001">
    <property type="entry name" value="Enolase"/>
    <property type="match status" value="1"/>
</dbReference>
<keyword evidence="1" id="KW-0456">Lyase</keyword>
<dbReference type="InterPro" id="IPR013341">
    <property type="entry name" value="Mandelate_racemase_N_dom"/>
</dbReference>
<dbReference type="Gene3D" id="3.30.390.10">
    <property type="entry name" value="Enolase-like, N-terminal domain"/>
    <property type="match status" value="1"/>
</dbReference>
<name>A0A1K2HZV5_9HYPH</name>
<feature type="domain" description="Mandelate racemase/muconate lactonizing enzyme C-terminal" evidence="2">
    <location>
        <begin position="131"/>
        <end position="237"/>
    </location>
</feature>
<dbReference type="RefSeq" id="WP_072344198.1">
    <property type="nucleotide sequence ID" value="NZ_FPKU01000002.1"/>
</dbReference>
<dbReference type="PANTHER" id="PTHR48080:SF2">
    <property type="entry name" value="D-GALACTONATE DEHYDRATASE"/>
    <property type="match status" value="1"/>
</dbReference>
<dbReference type="InterPro" id="IPR029017">
    <property type="entry name" value="Enolase-like_N"/>
</dbReference>
<proteinExistence type="predicted"/>
<organism evidence="3 4">
    <name type="scientific">Devosia enhydra</name>
    <dbReference type="NCBI Taxonomy" id="665118"/>
    <lineage>
        <taxon>Bacteria</taxon>
        <taxon>Pseudomonadati</taxon>
        <taxon>Pseudomonadota</taxon>
        <taxon>Alphaproteobacteria</taxon>
        <taxon>Hyphomicrobiales</taxon>
        <taxon>Devosiaceae</taxon>
        <taxon>Devosia</taxon>
    </lineage>
</organism>
<dbReference type="Pfam" id="PF02746">
    <property type="entry name" value="MR_MLE_N"/>
    <property type="match status" value="1"/>
</dbReference>
<dbReference type="EMBL" id="FPKU01000002">
    <property type="protein sequence ID" value="SFZ85662.1"/>
    <property type="molecule type" value="Genomic_DNA"/>
</dbReference>
<gene>
    <name evidence="3" type="ORF">SAMN02983003_2830</name>
</gene>
<dbReference type="GO" id="GO:0000287">
    <property type="term" value="F:magnesium ion binding"/>
    <property type="evidence" value="ECO:0007669"/>
    <property type="project" value="UniProtKB-ARBA"/>
</dbReference>
<dbReference type="InterPro" id="IPR036849">
    <property type="entry name" value="Enolase-like_C_sf"/>
</dbReference>
<dbReference type="Gene3D" id="3.20.20.120">
    <property type="entry name" value="Enolase-like C-terminal domain"/>
    <property type="match status" value="1"/>
</dbReference>
<dbReference type="SFLD" id="SFLDG00179">
    <property type="entry name" value="mandelate_racemase"/>
    <property type="match status" value="1"/>
</dbReference>
<dbReference type="SMART" id="SM00922">
    <property type="entry name" value="MR_MLE"/>
    <property type="match status" value="1"/>
</dbReference>
<dbReference type="GO" id="GO:0009063">
    <property type="term" value="P:amino acid catabolic process"/>
    <property type="evidence" value="ECO:0007669"/>
    <property type="project" value="InterPro"/>
</dbReference>
<dbReference type="InterPro" id="IPR013342">
    <property type="entry name" value="Mandelate_racemase_C"/>
</dbReference>
<dbReference type="InterPro" id="IPR018110">
    <property type="entry name" value="Mandel_Rmase/mucon_lact_enz_CS"/>
</dbReference>
<evidence type="ECO:0000256" key="1">
    <source>
        <dbReference type="ARBA" id="ARBA00023239"/>
    </source>
</evidence>
<evidence type="ECO:0000259" key="2">
    <source>
        <dbReference type="SMART" id="SM00922"/>
    </source>
</evidence>
<dbReference type="PANTHER" id="PTHR48080">
    <property type="entry name" value="D-GALACTONATE DEHYDRATASE-RELATED"/>
    <property type="match status" value="1"/>
</dbReference>
<dbReference type="Proteomes" id="UP000183447">
    <property type="component" value="Unassembled WGS sequence"/>
</dbReference>
<sequence length="377" mass="42004">MKIARIETFRFWAKWKNWLFVKVETDDGLYGWGEASLAGAIEAVERTVHELGEVLIGQEAGGVERHWQAMYHAWRWRGGTIQSTAQSALDIALWDLEGKRLGVPVYRLLGGPYRDRIRAYASHWLPNVETPEAAHEGAREAVRRGFTAFKWNPFKAPRFRTHEAEAILHETALMEAARDGAGPGVDIFCDLGERLSARTALAAARAFAPFRPGFFEEPVPYENARAMIALKQQLPVPLATGEHLLNRWEFRELVEGCGADILQPDLCHGGGLTEVKRVAAFADTHYMSIAPHNSGGPIATAAALHLVASIPNFFILEQMEYERAMRDSLCTEPLVLRDGYFDLPTGPGLGTDLNFDALADSPGRAQDIKYTTASRWY</sequence>
<dbReference type="Pfam" id="PF13378">
    <property type="entry name" value="MR_MLE_C"/>
    <property type="match status" value="1"/>
</dbReference>
<dbReference type="CDD" id="cd03316">
    <property type="entry name" value="MR_like"/>
    <property type="match status" value="1"/>
</dbReference>
<protein>
    <submittedName>
        <fullName evidence="3">Galactonate dehydratase</fullName>
    </submittedName>
</protein>
<keyword evidence="4" id="KW-1185">Reference proteome</keyword>
<evidence type="ECO:0000313" key="3">
    <source>
        <dbReference type="EMBL" id="SFZ85662.1"/>
    </source>
</evidence>
<evidence type="ECO:0000313" key="4">
    <source>
        <dbReference type="Proteomes" id="UP000183447"/>
    </source>
</evidence>
<accession>A0A1K2HZV5</accession>
<dbReference type="AlphaFoldDB" id="A0A1K2HZV5"/>
<dbReference type="InterPro" id="IPR034593">
    <property type="entry name" value="DgoD-like"/>
</dbReference>